<feature type="domain" description="VOC" evidence="1">
    <location>
        <begin position="3"/>
        <end position="130"/>
    </location>
</feature>
<dbReference type="AlphaFoldDB" id="B2KDL9"/>
<keyword evidence="3" id="KW-1185">Reference proteome</keyword>
<dbReference type="KEGG" id="emi:Emin_1062"/>
<reference evidence="2 3" key="1">
    <citation type="journal article" date="2009" name="Appl. Environ. Microbiol.">
        <title>Genomic analysis of 'Elusimicrobium minutum,' the first cultivated representative of the phylum 'Elusimicrobia' (formerly termite group 1).</title>
        <authorList>
            <person name="Herlemann D.P.R."/>
            <person name="Geissinger O."/>
            <person name="Ikeda-Ohtsubo W."/>
            <person name="Kunin V."/>
            <person name="Sun H."/>
            <person name="Lapidus A."/>
            <person name="Hugenholtz P."/>
            <person name="Brune A."/>
        </authorList>
    </citation>
    <scope>NUCLEOTIDE SEQUENCE [LARGE SCALE GENOMIC DNA]</scope>
    <source>
        <strain evidence="2 3">Pei191</strain>
    </source>
</reference>
<proteinExistence type="predicted"/>
<sequence>MNRINLICLGVEDLAKSLKFYKGIGFKTLEKDSNPPIVFFNNQGSKLELFNIHELAKDIDAKNPPKILKGGFSGITLACNMKSEQEVDDMMRIIEQHGGVVVKQPQKVFWGGYSGYFQDPDGYYWEVAYGPNWKFDENDMLVLE</sequence>
<dbReference type="CDD" id="cd07251">
    <property type="entry name" value="VOC_like"/>
    <property type="match status" value="1"/>
</dbReference>
<dbReference type="Pfam" id="PF00903">
    <property type="entry name" value="Glyoxalase"/>
    <property type="match status" value="1"/>
</dbReference>
<dbReference type="PANTHER" id="PTHR36503">
    <property type="entry name" value="BLR2520 PROTEIN"/>
    <property type="match status" value="1"/>
</dbReference>
<dbReference type="EMBL" id="CP001055">
    <property type="protein sequence ID" value="ACC98615.1"/>
    <property type="molecule type" value="Genomic_DNA"/>
</dbReference>
<dbReference type="PROSITE" id="PS51819">
    <property type="entry name" value="VOC"/>
    <property type="match status" value="1"/>
</dbReference>
<dbReference type="RefSeq" id="WP_012415230.1">
    <property type="nucleotide sequence ID" value="NC_010644.1"/>
</dbReference>
<accession>B2KDL9</accession>
<evidence type="ECO:0000259" key="1">
    <source>
        <dbReference type="PROSITE" id="PS51819"/>
    </source>
</evidence>
<name>B2KDL9_ELUMP</name>
<dbReference type="Gene3D" id="3.10.180.10">
    <property type="entry name" value="2,3-Dihydroxybiphenyl 1,2-Dioxygenase, domain 1"/>
    <property type="match status" value="1"/>
</dbReference>
<dbReference type="OrthoDB" id="4265398at2"/>
<dbReference type="InterPro" id="IPR037523">
    <property type="entry name" value="VOC_core"/>
</dbReference>
<evidence type="ECO:0000313" key="2">
    <source>
        <dbReference type="EMBL" id="ACC98615.1"/>
    </source>
</evidence>
<dbReference type="PANTHER" id="PTHR36503:SF1">
    <property type="entry name" value="BLR2520 PROTEIN"/>
    <property type="match status" value="1"/>
</dbReference>
<organism evidence="2 3">
    <name type="scientific">Elusimicrobium minutum (strain Pei191)</name>
    <dbReference type="NCBI Taxonomy" id="445932"/>
    <lineage>
        <taxon>Bacteria</taxon>
        <taxon>Pseudomonadati</taxon>
        <taxon>Elusimicrobiota</taxon>
        <taxon>Elusimicrobia</taxon>
        <taxon>Elusimicrobiales</taxon>
        <taxon>Elusimicrobiaceae</taxon>
        <taxon>Elusimicrobium</taxon>
    </lineage>
</organism>
<dbReference type="InterPro" id="IPR029068">
    <property type="entry name" value="Glyas_Bleomycin-R_OHBP_Dase"/>
</dbReference>
<protein>
    <submittedName>
        <fullName evidence="2">Glyoxalase</fullName>
    </submittedName>
</protein>
<dbReference type="HOGENOM" id="CLU_046006_18_0_0"/>
<evidence type="ECO:0000313" key="3">
    <source>
        <dbReference type="Proteomes" id="UP000001029"/>
    </source>
</evidence>
<dbReference type="InterPro" id="IPR004360">
    <property type="entry name" value="Glyas_Fos-R_dOase_dom"/>
</dbReference>
<gene>
    <name evidence="2" type="ordered locus">Emin_1062</name>
</gene>
<dbReference type="STRING" id="445932.Emin_1062"/>
<dbReference type="Proteomes" id="UP000001029">
    <property type="component" value="Chromosome"/>
</dbReference>
<dbReference type="SUPFAM" id="SSF54593">
    <property type="entry name" value="Glyoxalase/Bleomycin resistance protein/Dihydroxybiphenyl dioxygenase"/>
    <property type="match status" value="1"/>
</dbReference>